<comment type="caution">
    <text evidence="2">The sequence shown here is derived from an EMBL/GenBank/DDBJ whole genome shotgun (WGS) entry which is preliminary data.</text>
</comment>
<dbReference type="RefSeq" id="WP_149656526.1">
    <property type="nucleotide sequence ID" value="NZ_VTZN01000339.1"/>
</dbReference>
<dbReference type="Gene3D" id="1.10.405.20">
    <property type="match status" value="1"/>
</dbReference>
<accession>A0A5B1B5G7</accession>
<evidence type="ECO:0000313" key="2">
    <source>
        <dbReference type="EMBL" id="KAA1243556.1"/>
    </source>
</evidence>
<organism evidence="2 3">
    <name type="scientific">Mycobacterium simiae</name>
    <name type="common">Mycobacterium habana</name>
    <dbReference type="NCBI Taxonomy" id="1784"/>
    <lineage>
        <taxon>Bacteria</taxon>
        <taxon>Bacillati</taxon>
        <taxon>Actinomycetota</taxon>
        <taxon>Actinomycetes</taxon>
        <taxon>Mycobacteriales</taxon>
        <taxon>Mycobacteriaceae</taxon>
        <taxon>Mycobacterium</taxon>
        <taxon>Mycobacterium simiae complex</taxon>
    </lineage>
</organism>
<dbReference type="InterPro" id="IPR036188">
    <property type="entry name" value="FAD/NAD-bd_sf"/>
</dbReference>
<protein>
    <submittedName>
        <fullName evidence="2">FAD-dependent oxidoreductase</fullName>
    </submittedName>
</protein>
<dbReference type="Pfam" id="PF01593">
    <property type="entry name" value="Amino_oxidase"/>
    <property type="match status" value="1"/>
</dbReference>
<evidence type="ECO:0000259" key="1">
    <source>
        <dbReference type="Pfam" id="PF01593"/>
    </source>
</evidence>
<dbReference type="InterPro" id="IPR050464">
    <property type="entry name" value="Zeta_carotene_desat/Oxidored"/>
</dbReference>
<name>A0A5B1B5G7_MYCSI</name>
<gene>
    <name evidence="2" type="ORF">F0Q45_25525</name>
</gene>
<feature type="non-terminal residue" evidence="2">
    <location>
        <position position="191"/>
    </location>
</feature>
<keyword evidence="3" id="KW-1185">Reference proteome</keyword>
<feature type="domain" description="Amine oxidase" evidence="1">
    <location>
        <begin position="20"/>
        <end position="100"/>
    </location>
</feature>
<dbReference type="InterPro" id="IPR002937">
    <property type="entry name" value="Amino_oxidase"/>
</dbReference>
<dbReference type="Gene3D" id="3.50.50.60">
    <property type="entry name" value="FAD/NAD(P)-binding domain"/>
    <property type="match status" value="1"/>
</dbReference>
<dbReference type="EMBL" id="VTZN01000339">
    <property type="protein sequence ID" value="KAA1243556.1"/>
    <property type="molecule type" value="Genomic_DNA"/>
</dbReference>
<dbReference type="GO" id="GO:0016491">
    <property type="term" value="F:oxidoreductase activity"/>
    <property type="evidence" value="ECO:0007669"/>
    <property type="project" value="InterPro"/>
</dbReference>
<dbReference type="PANTHER" id="PTHR42923">
    <property type="entry name" value="PROTOPORPHYRINOGEN OXIDASE"/>
    <property type="match status" value="1"/>
</dbReference>
<dbReference type="OrthoDB" id="9774675at2"/>
<reference evidence="2 3" key="1">
    <citation type="submission" date="2019-09" db="EMBL/GenBank/DDBJ databases">
        <title>Report of infection by Mycobacterium simiae a patient suffering from pulmonary tuberculosis.</title>
        <authorList>
            <person name="Mohanty P.S."/>
            <person name="Bansal A.K."/>
            <person name="Singh H."/>
            <person name="Sharma S."/>
            <person name="Patil S.A."/>
            <person name="Upadhaya P."/>
            <person name="Singh P.K."/>
            <person name="Kumar D."/>
            <person name="Kumar S."/>
            <person name="Singh R.K."/>
            <person name="Chaudhary B."/>
        </authorList>
    </citation>
    <scope>NUCLEOTIDE SEQUENCE [LARGE SCALE GENOMIC DNA]</scope>
    <source>
        <strain evidence="2 3">JAL-560-SIM</strain>
    </source>
</reference>
<proteinExistence type="predicted"/>
<evidence type="ECO:0000313" key="3">
    <source>
        <dbReference type="Proteomes" id="UP000324701"/>
    </source>
</evidence>
<dbReference type="PRINTS" id="PR00419">
    <property type="entry name" value="ADXRDTASE"/>
</dbReference>
<dbReference type="AlphaFoldDB" id="A0A5B1B5G7"/>
<sequence length="191" mass="21776">MHTKRLETVMRIAIIGAGPAGLAAAIRLRERGYNDVKIYESADRVGGKAMTVEIDGRHYDLGAVLLGQRYPHTLALARKYDIPLIPRAGRRAVIDLETGRWMDIIEALKSRYSPREYLTATARACRYVKRYRKYFDTPGFAFTNSPEVEDLRREISMPISEWARRKNVEPMLARWEPAILGMGYGPYNSIA</sequence>
<dbReference type="PANTHER" id="PTHR42923:SF26">
    <property type="entry name" value="FMN REDUCTASE LOT6, PUTATIVE (AFU_ORTHOLOGUE AFUA_7G06600)-RELATED"/>
    <property type="match status" value="1"/>
</dbReference>
<dbReference type="Proteomes" id="UP000324701">
    <property type="component" value="Unassembled WGS sequence"/>
</dbReference>
<dbReference type="SUPFAM" id="SSF51905">
    <property type="entry name" value="FAD/NAD(P)-binding domain"/>
    <property type="match status" value="1"/>
</dbReference>